<keyword evidence="3" id="KW-1185">Reference proteome</keyword>
<comment type="caution">
    <text evidence="2">The sequence shown here is derived from an EMBL/GenBank/DDBJ whole genome shotgun (WGS) entry which is preliminary data.</text>
</comment>
<evidence type="ECO:0000313" key="2">
    <source>
        <dbReference type="EMBL" id="MFH8582967.1"/>
    </source>
</evidence>
<accession>A0ABW7R4K8</accession>
<reference evidence="2 3" key="1">
    <citation type="submission" date="2024-10" db="EMBL/GenBank/DDBJ databases">
        <title>The Natural Products Discovery Center: Release of the First 8490 Sequenced Strains for Exploring Actinobacteria Biosynthetic Diversity.</title>
        <authorList>
            <person name="Kalkreuter E."/>
            <person name="Kautsar S.A."/>
            <person name="Yang D."/>
            <person name="Bader C.D."/>
            <person name="Teijaro C.N."/>
            <person name="Fluegel L."/>
            <person name="Davis C.M."/>
            <person name="Simpson J.R."/>
            <person name="Lauterbach L."/>
            <person name="Steele A.D."/>
            <person name="Gui C."/>
            <person name="Meng S."/>
            <person name="Li G."/>
            <person name="Viehrig K."/>
            <person name="Ye F."/>
            <person name="Su P."/>
            <person name="Kiefer A.F."/>
            <person name="Nichols A."/>
            <person name="Cepeda A.J."/>
            <person name="Yan W."/>
            <person name="Fan B."/>
            <person name="Jiang Y."/>
            <person name="Adhikari A."/>
            <person name="Zheng C.-J."/>
            <person name="Schuster L."/>
            <person name="Cowan T.M."/>
            <person name="Smanski M.J."/>
            <person name="Chevrette M.G."/>
            <person name="De Carvalho L.P.S."/>
            <person name="Shen B."/>
        </authorList>
    </citation>
    <scope>NUCLEOTIDE SEQUENCE [LARGE SCALE GENOMIC DNA]</scope>
    <source>
        <strain evidence="2 3">NPDC018013</strain>
    </source>
</reference>
<name>A0ABW7R4K8_9ACTN</name>
<dbReference type="EMBL" id="JBIRGH010000001">
    <property type="protein sequence ID" value="MFH8582967.1"/>
    <property type="molecule type" value="Genomic_DNA"/>
</dbReference>
<evidence type="ECO:0000313" key="3">
    <source>
        <dbReference type="Proteomes" id="UP001610990"/>
    </source>
</evidence>
<organism evidence="2 3">
    <name type="scientific">Streptomyces celluloflavus</name>
    <dbReference type="NCBI Taxonomy" id="58344"/>
    <lineage>
        <taxon>Bacteria</taxon>
        <taxon>Bacillati</taxon>
        <taxon>Actinomycetota</taxon>
        <taxon>Actinomycetes</taxon>
        <taxon>Kitasatosporales</taxon>
        <taxon>Streptomycetaceae</taxon>
        <taxon>Streptomyces</taxon>
    </lineage>
</organism>
<dbReference type="Proteomes" id="UP001610990">
    <property type="component" value="Unassembled WGS sequence"/>
</dbReference>
<sequence length="261" mass="28777">MTDWKCTQEGSHKGKVVKITPDKPPQKPEAVKWEAKGATDPNIRAWLEVKCDSENAAMVIENIDAKPEGIGLGSLLVYLFAEAAKSWNIKTIRVDLAAMTPGAVGLYRNIKLQPDKESLKKITDADPWKTDKIGPNFSSAVWQRKGMDGLLWDLGSGKTPMNRALEDGYKGFDTGGTETLEKKSVINVRKVTEDTGLHSSLTRRDWIDAKKPMEDKVKRLAWAYKAAIMTVPLKGTVSDALDASKLALSGRWERVKAPVTA</sequence>
<proteinExistence type="predicted"/>
<feature type="region of interest" description="Disordered" evidence="1">
    <location>
        <begin position="1"/>
        <end position="28"/>
    </location>
</feature>
<evidence type="ECO:0000256" key="1">
    <source>
        <dbReference type="SAM" id="MobiDB-lite"/>
    </source>
</evidence>
<protein>
    <submittedName>
        <fullName evidence="2">Uncharacterized protein</fullName>
    </submittedName>
</protein>
<dbReference type="RefSeq" id="WP_397670587.1">
    <property type="nucleotide sequence ID" value="NZ_JBIRGH010000001.1"/>
</dbReference>
<gene>
    <name evidence="2" type="ORF">ACH4GP_01040</name>
</gene>